<accession>A0AAV3YJB5</accession>
<proteinExistence type="predicted"/>
<comment type="caution">
    <text evidence="2">The sequence shown here is derived from an EMBL/GenBank/DDBJ whole genome shotgun (WGS) entry which is preliminary data.</text>
</comment>
<evidence type="ECO:0000313" key="3">
    <source>
        <dbReference type="Proteomes" id="UP000735302"/>
    </source>
</evidence>
<evidence type="ECO:0000259" key="1">
    <source>
        <dbReference type="Pfam" id="PF00078"/>
    </source>
</evidence>
<gene>
    <name evidence="2" type="ORF">PoB_000897200</name>
</gene>
<reference evidence="2 3" key="1">
    <citation type="journal article" date="2021" name="Elife">
        <title>Chloroplast acquisition without the gene transfer in kleptoplastic sea slugs, Plakobranchus ocellatus.</title>
        <authorList>
            <person name="Maeda T."/>
            <person name="Takahashi S."/>
            <person name="Yoshida T."/>
            <person name="Shimamura S."/>
            <person name="Takaki Y."/>
            <person name="Nagai Y."/>
            <person name="Toyoda A."/>
            <person name="Suzuki Y."/>
            <person name="Arimoto A."/>
            <person name="Ishii H."/>
            <person name="Satoh N."/>
            <person name="Nishiyama T."/>
            <person name="Hasebe M."/>
            <person name="Maruyama T."/>
            <person name="Minagawa J."/>
            <person name="Obokata J."/>
            <person name="Shigenobu S."/>
        </authorList>
    </citation>
    <scope>NUCLEOTIDE SEQUENCE [LARGE SCALE GENOMIC DNA]</scope>
</reference>
<organism evidence="2 3">
    <name type="scientific">Plakobranchus ocellatus</name>
    <dbReference type="NCBI Taxonomy" id="259542"/>
    <lineage>
        <taxon>Eukaryota</taxon>
        <taxon>Metazoa</taxon>
        <taxon>Spiralia</taxon>
        <taxon>Lophotrochozoa</taxon>
        <taxon>Mollusca</taxon>
        <taxon>Gastropoda</taxon>
        <taxon>Heterobranchia</taxon>
        <taxon>Euthyneura</taxon>
        <taxon>Panpulmonata</taxon>
        <taxon>Sacoglossa</taxon>
        <taxon>Placobranchoidea</taxon>
        <taxon>Plakobranchidae</taxon>
        <taxon>Plakobranchus</taxon>
    </lineage>
</organism>
<dbReference type="Proteomes" id="UP000735302">
    <property type="component" value="Unassembled WGS sequence"/>
</dbReference>
<dbReference type="SUPFAM" id="SSF56672">
    <property type="entry name" value="DNA/RNA polymerases"/>
    <property type="match status" value="1"/>
</dbReference>
<name>A0AAV3YJB5_9GAST</name>
<dbReference type="CDD" id="cd01650">
    <property type="entry name" value="RT_nLTR_like"/>
    <property type="match status" value="1"/>
</dbReference>
<feature type="domain" description="Reverse transcriptase" evidence="1">
    <location>
        <begin position="150"/>
        <end position="256"/>
    </location>
</feature>
<keyword evidence="3" id="KW-1185">Reference proteome</keyword>
<dbReference type="EMBL" id="BLXT01000981">
    <property type="protein sequence ID" value="GFN82466.1"/>
    <property type="molecule type" value="Genomic_DNA"/>
</dbReference>
<dbReference type="AlphaFoldDB" id="A0AAV3YJB5"/>
<evidence type="ECO:0000313" key="2">
    <source>
        <dbReference type="EMBL" id="GFN82466.1"/>
    </source>
</evidence>
<sequence>MGDYRSFYEALKAVYGPSHQVQSPLRSSDGLDLLTDSTSILTRWSEHFQNLFSANRTVQDTAMDRIPQLPLRDELDEIPSLEETIEAISQLKSRKAAGVDSIPPEIWKDGGPTLHIALHNLLVCCWEKGKLPQDFRDAVIITIFKNKGEKSDCSNYRGITLLSIAGKVLARVLLNRLIPTIAEENLPESQCGFRTNRGTTDMVFVLRQLQEKCREQNKGLYATFVDLTKAFDTVSRTGLWLILERLGCPPKFLQMVIQLHENQ</sequence>
<dbReference type="InterPro" id="IPR043502">
    <property type="entry name" value="DNA/RNA_pol_sf"/>
</dbReference>
<dbReference type="InterPro" id="IPR000477">
    <property type="entry name" value="RT_dom"/>
</dbReference>
<dbReference type="PANTHER" id="PTHR19446">
    <property type="entry name" value="REVERSE TRANSCRIPTASES"/>
    <property type="match status" value="1"/>
</dbReference>
<dbReference type="Pfam" id="PF00078">
    <property type="entry name" value="RVT_1"/>
    <property type="match status" value="1"/>
</dbReference>
<protein>
    <recommendedName>
        <fullName evidence="1">Reverse transcriptase domain-containing protein</fullName>
    </recommendedName>
</protein>